<accession>A0A160VHQ7</accession>
<dbReference type="SUPFAM" id="SSF53474">
    <property type="entry name" value="alpha/beta-Hydrolases"/>
    <property type="match status" value="1"/>
</dbReference>
<protein>
    <submittedName>
        <fullName evidence="3">Esterase/lipase</fullName>
    </submittedName>
</protein>
<name>A0A160VHQ7_9ZZZZ</name>
<evidence type="ECO:0000313" key="3">
    <source>
        <dbReference type="EMBL" id="CUV10022.1"/>
    </source>
</evidence>
<dbReference type="Pfam" id="PF20434">
    <property type="entry name" value="BD-FAE"/>
    <property type="match status" value="1"/>
</dbReference>
<gene>
    <name evidence="3" type="ORF">MGWOODY_Mmi2673</name>
</gene>
<keyword evidence="1" id="KW-0378">Hydrolase</keyword>
<dbReference type="InterPro" id="IPR029058">
    <property type="entry name" value="AB_hydrolase_fold"/>
</dbReference>
<evidence type="ECO:0000259" key="2">
    <source>
        <dbReference type="Pfam" id="PF20434"/>
    </source>
</evidence>
<organism evidence="3">
    <name type="scientific">hydrothermal vent metagenome</name>
    <dbReference type="NCBI Taxonomy" id="652676"/>
    <lineage>
        <taxon>unclassified sequences</taxon>
        <taxon>metagenomes</taxon>
        <taxon>ecological metagenomes</taxon>
    </lineage>
</organism>
<proteinExistence type="predicted"/>
<dbReference type="PANTHER" id="PTHR48081:SF13">
    <property type="entry name" value="ALPHA_BETA HYDROLASE"/>
    <property type="match status" value="1"/>
</dbReference>
<dbReference type="AlphaFoldDB" id="A0A160VHQ7"/>
<feature type="domain" description="BD-FAE-like" evidence="2">
    <location>
        <begin position="79"/>
        <end position="279"/>
    </location>
</feature>
<evidence type="ECO:0000256" key="1">
    <source>
        <dbReference type="ARBA" id="ARBA00022801"/>
    </source>
</evidence>
<sequence>MKNKIFFVSVMVLIAFSRGVVKAGEDPEPPRGYFNNTFLKGALMLGCVKLVDTKPDIPEHIEVFGDIGFKETEERMLFLDIYRKKNILDPAPLIIFIHGGSWTGGNKMDYLIYLLSYAEKGYITASLSYRFAQEAKFPAALEDVLCGIEWLKANGSEYGIDSSNVALVGGSAGGHLALLAGYTIGGPYGPGNCNNNGASPQVNAIVNFYGPTDLTTEYSISRDEPKYFLGLDYKNDPEKYLMASPVHFVTPDDPPTMTFIGTLDELVPVNQADVLNETLIAADVPHNYHRLKGWPHTMDAAVPVNEYAQYYMDKFFIKHLRNVE</sequence>
<dbReference type="EMBL" id="FAXC01000341">
    <property type="protein sequence ID" value="CUV10022.1"/>
    <property type="molecule type" value="Genomic_DNA"/>
</dbReference>
<dbReference type="PANTHER" id="PTHR48081">
    <property type="entry name" value="AB HYDROLASE SUPERFAMILY PROTEIN C4A8.06C"/>
    <property type="match status" value="1"/>
</dbReference>
<dbReference type="InterPro" id="IPR050300">
    <property type="entry name" value="GDXG_lipolytic_enzyme"/>
</dbReference>
<dbReference type="Gene3D" id="3.40.50.1820">
    <property type="entry name" value="alpha/beta hydrolase"/>
    <property type="match status" value="1"/>
</dbReference>
<dbReference type="GO" id="GO:0016787">
    <property type="term" value="F:hydrolase activity"/>
    <property type="evidence" value="ECO:0007669"/>
    <property type="project" value="UniProtKB-KW"/>
</dbReference>
<dbReference type="InterPro" id="IPR049492">
    <property type="entry name" value="BD-FAE-like_dom"/>
</dbReference>
<reference evidence="3" key="1">
    <citation type="submission" date="2015-10" db="EMBL/GenBank/DDBJ databases">
        <authorList>
            <person name="Gilbert D.G."/>
        </authorList>
    </citation>
    <scope>NUCLEOTIDE SEQUENCE</scope>
</reference>